<comment type="similarity">
    <text evidence="1">Belongs to the cytidylate kinase family. Type 1 subfamily.</text>
</comment>
<dbReference type="HOGENOM" id="CLU_079959_0_0_11"/>
<evidence type="ECO:0000256" key="1">
    <source>
        <dbReference type="ARBA" id="ARBA00009427"/>
    </source>
</evidence>
<proteinExistence type="inferred from homology"/>
<dbReference type="Proteomes" id="UP000010445">
    <property type="component" value="Unassembled WGS sequence"/>
</dbReference>
<evidence type="ECO:0000256" key="3">
    <source>
        <dbReference type="ARBA" id="ARBA00022679"/>
    </source>
</evidence>
<dbReference type="InterPro" id="IPR027417">
    <property type="entry name" value="P-loop_NTPase"/>
</dbReference>
<organism evidence="10 11">
    <name type="scientific">Corynebacterium durum F0235</name>
    <dbReference type="NCBI Taxonomy" id="1035195"/>
    <lineage>
        <taxon>Bacteria</taxon>
        <taxon>Bacillati</taxon>
        <taxon>Actinomycetota</taxon>
        <taxon>Actinomycetes</taxon>
        <taxon>Mycobacteriales</taxon>
        <taxon>Corynebacteriaceae</taxon>
        <taxon>Corynebacterium</taxon>
    </lineage>
</organism>
<dbReference type="PATRIC" id="fig|1035195.3.peg.947"/>
<sequence length="192" mass="20865">MYRVATLQVLRAGIDVTDDAAVANATADLPLVVNDDPHSTSVLLGGEDVSQEIRGPEVTRSVSAVSANPKVRANLVSLQRRLAQQAGRCVVEGRDIGTVVLSDAPLKIFLTAAPEVRARRRYEQDIAAGRIVIFEDILADVQRRDHLDSTRATSPLRPADDAIIVDTSTMTLDDVITHLVELAEACEERMTR</sequence>
<evidence type="ECO:0000256" key="5">
    <source>
        <dbReference type="ARBA" id="ARBA00022777"/>
    </source>
</evidence>
<dbReference type="AlphaFoldDB" id="L1MH46"/>
<dbReference type="EMBL" id="AMEM01000017">
    <property type="protein sequence ID" value="EKX90567.1"/>
    <property type="molecule type" value="Genomic_DNA"/>
</dbReference>
<evidence type="ECO:0000259" key="9">
    <source>
        <dbReference type="Pfam" id="PF02224"/>
    </source>
</evidence>
<comment type="caution">
    <text evidence="10">The sequence shown here is derived from an EMBL/GenBank/DDBJ whole genome shotgun (WGS) entry which is preliminary data.</text>
</comment>
<dbReference type="STRING" id="1035195.HMPREF9997_01062"/>
<dbReference type="GO" id="GO:0036430">
    <property type="term" value="F:CMP kinase activity"/>
    <property type="evidence" value="ECO:0007669"/>
    <property type="project" value="RHEA"/>
</dbReference>
<evidence type="ECO:0000313" key="10">
    <source>
        <dbReference type="EMBL" id="EKX90567.1"/>
    </source>
</evidence>
<dbReference type="Gene3D" id="3.40.50.300">
    <property type="entry name" value="P-loop containing nucleotide triphosphate hydrolases"/>
    <property type="match status" value="1"/>
</dbReference>
<dbReference type="GO" id="GO:0036431">
    <property type="term" value="F:dCMP kinase activity"/>
    <property type="evidence" value="ECO:0007669"/>
    <property type="project" value="InterPro"/>
</dbReference>
<keyword evidence="3" id="KW-0808">Transferase</keyword>
<dbReference type="SUPFAM" id="SSF52540">
    <property type="entry name" value="P-loop containing nucleoside triphosphate hydrolases"/>
    <property type="match status" value="1"/>
</dbReference>
<evidence type="ECO:0000256" key="4">
    <source>
        <dbReference type="ARBA" id="ARBA00022741"/>
    </source>
</evidence>
<dbReference type="InterPro" id="IPR003136">
    <property type="entry name" value="Cytidylate_kin"/>
</dbReference>
<gene>
    <name evidence="10" type="ORF">HMPREF9997_01062</name>
</gene>
<keyword evidence="11" id="KW-1185">Reference proteome</keyword>
<protein>
    <recommendedName>
        <fullName evidence="2">(d)CMP kinase</fullName>
        <ecNumber evidence="2">2.7.4.25</ecNumber>
    </recommendedName>
</protein>
<dbReference type="CDD" id="cd02020">
    <property type="entry name" value="CMPK"/>
    <property type="match status" value="1"/>
</dbReference>
<name>L1MH46_9CORY</name>
<accession>L1MH46</accession>
<dbReference type="EC" id="2.7.4.25" evidence="2"/>
<evidence type="ECO:0000256" key="8">
    <source>
        <dbReference type="ARBA" id="ARBA00048478"/>
    </source>
</evidence>
<keyword evidence="4" id="KW-0547">Nucleotide-binding</keyword>
<dbReference type="GO" id="GO:0005524">
    <property type="term" value="F:ATP binding"/>
    <property type="evidence" value="ECO:0007669"/>
    <property type="project" value="UniProtKB-KW"/>
</dbReference>
<evidence type="ECO:0000256" key="6">
    <source>
        <dbReference type="ARBA" id="ARBA00022840"/>
    </source>
</evidence>
<dbReference type="eggNOG" id="COG0283">
    <property type="taxonomic scope" value="Bacteria"/>
</dbReference>
<feature type="domain" description="Cytidylate kinase" evidence="9">
    <location>
        <begin position="1"/>
        <end position="184"/>
    </location>
</feature>
<keyword evidence="6" id="KW-0067">ATP-binding</keyword>
<dbReference type="InterPro" id="IPR011994">
    <property type="entry name" value="Cytidylate_kinase_dom"/>
</dbReference>
<comment type="catalytic activity">
    <reaction evidence="8">
        <text>CMP + ATP = CDP + ADP</text>
        <dbReference type="Rhea" id="RHEA:11600"/>
        <dbReference type="ChEBI" id="CHEBI:30616"/>
        <dbReference type="ChEBI" id="CHEBI:58069"/>
        <dbReference type="ChEBI" id="CHEBI:60377"/>
        <dbReference type="ChEBI" id="CHEBI:456216"/>
        <dbReference type="EC" id="2.7.4.25"/>
    </reaction>
</comment>
<reference evidence="10 11" key="1">
    <citation type="submission" date="2012-05" db="EMBL/GenBank/DDBJ databases">
        <authorList>
            <person name="Weinstock G."/>
            <person name="Sodergren E."/>
            <person name="Lobos E.A."/>
            <person name="Fulton L."/>
            <person name="Fulton R."/>
            <person name="Courtney L."/>
            <person name="Fronick C."/>
            <person name="O'Laughlin M."/>
            <person name="Godfrey J."/>
            <person name="Wilson R.M."/>
            <person name="Miner T."/>
            <person name="Farmer C."/>
            <person name="Delehaunty K."/>
            <person name="Cordes M."/>
            <person name="Minx P."/>
            <person name="Tomlinson C."/>
            <person name="Chen J."/>
            <person name="Wollam A."/>
            <person name="Pepin K.H."/>
            <person name="Bhonagiri V."/>
            <person name="Zhang X."/>
            <person name="Suruliraj S."/>
            <person name="Warren W."/>
            <person name="Mitreva M."/>
            <person name="Mardis E.R."/>
            <person name="Wilson R.K."/>
        </authorList>
    </citation>
    <scope>NUCLEOTIDE SEQUENCE [LARGE SCALE GENOMIC DNA]</scope>
    <source>
        <strain evidence="10 11">F0235</strain>
    </source>
</reference>
<evidence type="ECO:0000256" key="2">
    <source>
        <dbReference type="ARBA" id="ARBA00012906"/>
    </source>
</evidence>
<evidence type="ECO:0000256" key="7">
    <source>
        <dbReference type="ARBA" id="ARBA00047615"/>
    </source>
</evidence>
<comment type="catalytic activity">
    <reaction evidence="7">
        <text>dCMP + ATP = dCDP + ADP</text>
        <dbReference type="Rhea" id="RHEA:25094"/>
        <dbReference type="ChEBI" id="CHEBI:30616"/>
        <dbReference type="ChEBI" id="CHEBI:57566"/>
        <dbReference type="ChEBI" id="CHEBI:58593"/>
        <dbReference type="ChEBI" id="CHEBI:456216"/>
        <dbReference type="EC" id="2.7.4.25"/>
    </reaction>
</comment>
<dbReference type="Pfam" id="PF02224">
    <property type="entry name" value="Cytidylate_kin"/>
    <property type="match status" value="1"/>
</dbReference>
<evidence type="ECO:0000313" key="11">
    <source>
        <dbReference type="Proteomes" id="UP000010445"/>
    </source>
</evidence>
<dbReference type="NCBIfam" id="TIGR00017">
    <property type="entry name" value="cmk"/>
    <property type="match status" value="1"/>
</dbReference>
<keyword evidence="5 10" id="KW-0418">Kinase</keyword>